<sequence length="122" mass="12852">MNGYTIDDEFVTGAAPCAADTHMAVSSLCAYQIADRVSSTDHAAPVADAHLALFTGDDATPVQARLVDGPHRPWRSCEPVGKEKPAPEAIAPVGALRIAKAGIAAMVRAKQRFPVFSPESPR</sequence>
<proteinExistence type="predicted"/>
<name>A0A857KMU9_9ACTN</name>
<dbReference type="RefSeq" id="WP_005190318.1">
    <property type="nucleotide sequence ID" value="NZ_CP045804.1"/>
</dbReference>
<evidence type="ECO:0000313" key="1">
    <source>
        <dbReference type="EMBL" id="QHN40643.1"/>
    </source>
</evidence>
<accession>A0A857KMU9</accession>
<protein>
    <submittedName>
        <fullName evidence="1">Uncharacterized protein</fullName>
    </submittedName>
</protein>
<reference evidence="1" key="1">
    <citation type="journal article" date="2021" name="Nat. Microbiol.">
        <title>Cocultivation of an ultrasmall environmental parasitic bacterium with lytic ability against bacteria associated with wastewater foams.</title>
        <authorList>
            <person name="Batinovic S."/>
            <person name="Rose J.J.A."/>
            <person name="Ratcliffe J."/>
            <person name="Seviour R.J."/>
            <person name="Petrovski S."/>
        </authorList>
    </citation>
    <scope>NUCLEOTIDE SEQUENCE</scope>
    <source>
        <strain evidence="1">CON44</strain>
    </source>
</reference>
<organism evidence="1">
    <name type="scientific">Gordonia amarae</name>
    <dbReference type="NCBI Taxonomy" id="36821"/>
    <lineage>
        <taxon>Bacteria</taxon>
        <taxon>Bacillati</taxon>
        <taxon>Actinomycetota</taxon>
        <taxon>Actinomycetes</taxon>
        <taxon>Mycobacteriales</taxon>
        <taxon>Gordoniaceae</taxon>
        <taxon>Gordonia</taxon>
    </lineage>
</organism>
<dbReference type="EMBL" id="CP045810">
    <property type="protein sequence ID" value="QHN40643.1"/>
    <property type="molecule type" value="Genomic_DNA"/>
</dbReference>
<dbReference type="AlphaFoldDB" id="A0A857KMU9"/>
<gene>
    <name evidence="1" type="ORF">GII30_17165</name>
</gene>